<evidence type="ECO:0000313" key="2">
    <source>
        <dbReference type="Proteomes" id="UP000054047"/>
    </source>
</evidence>
<dbReference type="EMBL" id="KN784728">
    <property type="protein sequence ID" value="KIH43572.1"/>
    <property type="molecule type" value="Genomic_DNA"/>
</dbReference>
<gene>
    <name evidence="1" type="ORF">ANCDUO_26419</name>
</gene>
<proteinExistence type="predicted"/>
<dbReference type="Proteomes" id="UP000054047">
    <property type="component" value="Unassembled WGS sequence"/>
</dbReference>
<dbReference type="AlphaFoldDB" id="A0A0C2C1V7"/>
<organism evidence="1 2">
    <name type="scientific">Ancylostoma duodenale</name>
    <dbReference type="NCBI Taxonomy" id="51022"/>
    <lineage>
        <taxon>Eukaryota</taxon>
        <taxon>Metazoa</taxon>
        <taxon>Ecdysozoa</taxon>
        <taxon>Nematoda</taxon>
        <taxon>Chromadorea</taxon>
        <taxon>Rhabditida</taxon>
        <taxon>Rhabditina</taxon>
        <taxon>Rhabditomorpha</taxon>
        <taxon>Strongyloidea</taxon>
        <taxon>Ancylostomatidae</taxon>
        <taxon>Ancylostomatinae</taxon>
        <taxon>Ancylostoma</taxon>
    </lineage>
</organism>
<evidence type="ECO:0000313" key="1">
    <source>
        <dbReference type="EMBL" id="KIH43572.1"/>
    </source>
</evidence>
<keyword evidence="2" id="KW-1185">Reference proteome</keyword>
<name>A0A0C2C1V7_9BILA</name>
<protein>
    <submittedName>
        <fullName evidence="1">Uncharacterized protein</fullName>
    </submittedName>
</protein>
<sequence>MQDPVGGQQRASASRSQWEVWGSVVTSVWVSVDLDVVVGEVLAFGNGYQRQIGSAPWAWP</sequence>
<accession>A0A0C2C1V7</accession>
<reference evidence="1 2" key="1">
    <citation type="submission" date="2013-12" db="EMBL/GenBank/DDBJ databases">
        <title>Draft genome of the parsitic nematode Ancylostoma duodenale.</title>
        <authorList>
            <person name="Mitreva M."/>
        </authorList>
    </citation>
    <scope>NUCLEOTIDE SEQUENCE [LARGE SCALE GENOMIC DNA]</scope>
    <source>
        <strain evidence="1 2">Zhejiang</strain>
    </source>
</reference>